<organism evidence="1 2">
    <name type="scientific">Nitrosomonas nitrosa</name>
    <dbReference type="NCBI Taxonomy" id="52442"/>
    <lineage>
        <taxon>Bacteria</taxon>
        <taxon>Pseudomonadati</taxon>
        <taxon>Pseudomonadota</taxon>
        <taxon>Betaproteobacteria</taxon>
        <taxon>Nitrosomonadales</taxon>
        <taxon>Nitrosomonadaceae</taxon>
        <taxon>Nitrosomonas</taxon>
    </lineage>
</organism>
<accession>A0A1I4SMS3</accession>
<sequence length="66" mass="7687">MNNNWKAGYYNLVTVLLQANKSWSLLYPLLNASVNAFQKSNMIQEMSKNAINENHDRGWRIEKSVE</sequence>
<dbReference type="EMBL" id="FOUF01000025">
    <property type="protein sequence ID" value="SFM65732.1"/>
    <property type="molecule type" value="Genomic_DNA"/>
</dbReference>
<protein>
    <submittedName>
        <fullName evidence="1">Uncharacterized protein</fullName>
    </submittedName>
</protein>
<evidence type="ECO:0000313" key="1">
    <source>
        <dbReference type="EMBL" id="SFM65732.1"/>
    </source>
</evidence>
<name>A0A1I4SMS3_9PROT</name>
<evidence type="ECO:0000313" key="2">
    <source>
        <dbReference type="Proteomes" id="UP000199561"/>
    </source>
</evidence>
<dbReference type="Proteomes" id="UP000199561">
    <property type="component" value="Unassembled WGS sequence"/>
</dbReference>
<proteinExistence type="predicted"/>
<gene>
    <name evidence="1" type="ORF">SAMN05421880_12534</name>
</gene>
<reference evidence="1 2" key="1">
    <citation type="submission" date="2016-10" db="EMBL/GenBank/DDBJ databases">
        <authorList>
            <person name="de Groot N.N."/>
        </authorList>
    </citation>
    <scope>NUCLEOTIDE SEQUENCE [LARGE SCALE GENOMIC DNA]</scope>
    <source>
        <strain evidence="1 2">Nm146</strain>
    </source>
</reference>
<dbReference type="AlphaFoldDB" id="A0A1I4SMS3"/>
<keyword evidence="2" id="KW-1185">Reference proteome</keyword>